<feature type="transmembrane region" description="Helical" evidence="1">
    <location>
        <begin position="30"/>
        <end position="49"/>
    </location>
</feature>
<keyword evidence="3" id="KW-1185">Reference proteome</keyword>
<proteinExistence type="predicted"/>
<dbReference type="AlphaFoldDB" id="A0A392TKG9"/>
<protein>
    <submittedName>
        <fullName evidence="2">Uncharacterized protein</fullName>
    </submittedName>
</protein>
<keyword evidence="1" id="KW-0812">Transmembrane</keyword>
<dbReference type="Proteomes" id="UP000265520">
    <property type="component" value="Unassembled WGS sequence"/>
</dbReference>
<evidence type="ECO:0000313" key="2">
    <source>
        <dbReference type="EMBL" id="MCI60937.1"/>
    </source>
</evidence>
<name>A0A392TKG9_9FABA</name>
<evidence type="ECO:0000256" key="1">
    <source>
        <dbReference type="SAM" id="Phobius"/>
    </source>
</evidence>
<organism evidence="2 3">
    <name type="scientific">Trifolium medium</name>
    <dbReference type="NCBI Taxonomy" id="97028"/>
    <lineage>
        <taxon>Eukaryota</taxon>
        <taxon>Viridiplantae</taxon>
        <taxon>Streptophyta</taxon>
        <taxon>Embryophyta</taxon>
        <taxon>Tracheophyta</taxon>
        <taxon>Spermatophyta</taxon>
        <taxon>Magnoliopsida</taxon>
        <taxon>eudicotyledons</taxon>
        <taxon>Gunneridae</taxon>
        <taxon>Pentapetalae</taxon>
        <taxon>rosids</taxon>
        <taxon>fabids</taxon>
        <taxon>Fabales</taxon>
        <taxon>Fabaceae</taxon>
        <taxon>Papilionoideae</taxon>
        <taxon>50 kb inversion clade</taxon>
        <taxon>NPAAA clade</taxon>
        <taxon>Hologalegina</taxon>
        <taxon>IRL clade</taxon>
        <taxon>Trifolieae</taxon>
        <taxon>Trifolium</taxon>
    </lineage>
</organism>
<reference evidence="2 3" key="1">
    <citation type="journal article" date="2018" name="Front. Plant Sci.">
        <title>Red Clover (Trifolium pratense) and Zigzag Clover (T. medium) - A Picture of Genomic Similarities and Differences.</title>
        <authorList>
            <person name="Dluhosova J."/>
            <person name="Istvanek J."/>
            <person name="Nedelnik J."/>
            <person name="Repkova J."/>
        </authorList>
    </citation>
    <scope>NUCLEOTIDE SEQUENCE [LARGE SCALE GENOMIC DNA]</scope>
    <source>
        <strain evidence="3">cv. 10/8</strain>
        <tissue evidence="2">Leaf</tissue>
    </source>
</reference>
<feature type="non-terminal residue" evidence="2">
    <location>
        <position position="50"/>
    </location>
</feature>
<evidence type="ECO:0000313" key="3">
    <source>
        <dbReference type="Proteomes" id="UP000265520"/>
    </source>
</evidence>
<sequence>MSGTSYNNIISVLFTHSFAVWIIKDRLSAYQVVQNLFWVLCALCSFSAAA</sequence>
<keyword evidence="1" id="KW-0472">Membrane</keyword>
<feature type="transmembrane region" description="Helical" evidence="1">
    <location>
        <begin position="6"/>
        <end position="23"/>
    </location>
</feature>
<dbReference type="EMBL" id="LXQA010590654">
    <property type="protein sequence ID" value="MCI60937.1"/>
    <property type="molecule type" value="Genomic_DNA"/>
</dbReference>
<comment type="caution">
    <text evidence="2">The sequence shown here is derived from an EMBL/GenBank/DDBJ whole genome shotgun (WGS) entry which is preliminary data.</text>
</comment>
<keyword evidence="1" id="KW-1133">Transmembrane helix</keyword>
<accession>A0A392TKG9</accession>